<accession>A0AB39Y2N6</accession>
<organism evidence="1">
    <name type="scientific">Streptomyces sp. R33</name>
    <dbReference type="NCBI Taxonomy" id="3238629"/>
    <lineage>
        <taxon>Bacteria</taxon>
        <taxon>Bacillati</taxon>
        <taxon>Actinomycetota</taxon>
        <taxon>Actinomycetes</taxon>
        <taxon>Kitasatosporales</taxon>
        <taxon>Streptomycetaceae</taxon>
        <taxon>Streptomyces</taxon>
    </lineage>
</organism>
<gene>
    <name evidence="1" type="ORF">AB5J51_07175</name>
</gene>
<reference evidence="1" key="1">
    <citation type="submission" date="2024-08" db="EMBL/GenBank/DDBJ databases">
        <authorList>
            <person name="Yu S.T."/>
        </authorList>
    </citation>
    <scope>NUCLEOTIDE SEQUENCE</scope>
    <source>
        <strain evidence="1">R33</strain>
    </source>
</reference>
<sequence length="144" mass="15775">MAALTALTALATGCRNDTAPAWEYPELGTALRSLSHDLDEDCAETDPARCVEGLDRIGVLADRAFAEVLDHKLLDRGYVAAMNDLAGARRLRLAAAHEARVRRDPHYLPLRRAVHAERLAYRRLLAELESLRTAPPPGDGTQPV</sequence>
<protein>
    <submittedName>
        <fullName evidence="1">Uncharacterized protein</fullName>
    </submittedName>
</protein>
<dbReference type="AlphaFoldDB" id="A0AB39Y2N6"/>
<name>A0AB39Y2N6_9ACTN</name>
<dbReference type="EMBL" id="CP165727">
    <property type="protein sequence ID" value="XDV62737.1"/>
    <property type="molecule type" value="Genomic_DNA"/>
</dbReference>
<evidence type="ECO:0000313" key="1">
    <source>
        <dbReference type="EMBL" id="XDV62737.1"/>
    </source>
</evidence>
<proteinExistence type="predicted"/>